<keyword evidence="1" id="KW-0479">Metal-binding</keyword>
<reference evidence="4 5" key="1">
    <citation type="submission" date="2016-05" db="EMBL/GenBank/DDBJ databases">
        <title>First whole genome sequencing of Entamoeba histolytica HM1:IMSS-clone-6.</title>
        <authorList>
            <person name="Mukherjee Avik.K."/>
            <person name="Izumyama S."/>
            <person name="Nakada-Tsukui K."/>
            <person name="Nozaki T."/>
        </authorList>
    </citation>
    <scope>NUCLEOTIDE SEQUENCE [LARGE SCALE GENOMIC DNA]</scope>
    <source>
        <strain evidence="4 5">HM1:IMSS clone 6</strain>
    </source>
</reference>
<evidence type="ECO:0000256" key="1">
    <source>
        <dbReference type="PROSITE-ProRule" id="PRU00175"/>
    </source>
</evidence>
<dbReference type="VEuPathDB" id="AmoebaDB:EHI_045370"/>
<dbReference type="InterPro" id="IPR001841">
    <property type="entry name" value="Znf_RING"/>
</dbReference>
<dbReference type="Proteomes" id="UP000078387">
    <property type="component" value="Unassembled WGS sequence"/>
</dbReference>
<sequence length="273" mass="31970">MSLQEYKLPFLENDQVPSNWKSIKNKVEKYIREMKLSPIFNDMIVPEKENEPVCAVCFGANKDYPLNLFNTCCAGKLYFCTLCLLQHKDFDINSLTLKCPICRKTFKNEFKIVLLPVENKYLFPKSIKRPSEITPNSRAKTLKPKTSETPDPVLKEPQTYPPNIPDQSVPYQEVFKKLGLPVVKFREPPQRQTNVVEKDTSEETRVSKEREERIMFERQIRHELLEIYNQYDITIPIAIPVDLINEIDISLIEDKQTAEIMLDSVIDNYQHFH</sequence>
<dbReference type="SUPFAM" id="SSF57850">
    <property type="entry name" value="RING/U-box"/>
    <property type="match status" value="1"/>
</dbReference>
<comment type="caution">
    <text evidence="4">The sequence shown here is derived from an EMBL/GenBank/DDBJ whole genome shotgun (WGS) entry which is preliminary data.</text>
</comment>
<feature type="domain" description="RING-type" evidence="3">
    <location>
        <begin position="54"/>
        <end position="103"/>
    </location>
</feature>
<keyword evidence="1" id="KW-0863">Zinc-finger</keyword>
<dbReference type="OMA" id="INRIRSC"/>
<evidence type="ECO:0000313" key="5">
    <source>
        <dbReference type="Proteomes" id="UP000078387"/>
    </source>
</evidence>
<dbReference type="VEuPathDB" id="AmoebaDB:KM1_050830"/>
<dbReference type="PROSITE" id="PS50089">
    <property type="entry name" value="ZF_RING_2"/>
    <property type="match status" value="1"/>
</dbReference>
<accession>A0A5K1UUL7</accession>
<organism evidence="4 5">
    <name type="scientific">Entamoeba histolytica</name>
    <dbReference type="NCBI Taxonomy" id="5759"/>
    <lineage>
        <taxon>Eukaryota</taxon>
        <taxon>Amoebozoa</taxon>
        <taxon>Evosea</taxon>
        <taxon>Archamoebae</taxon>
        <taxon>Mastigamoebida</taxon>
        <taxon>Entamoebidae</taxon>
        <taxon>Entamoeba</taxon>
    </lineage>
</organism>
<proteinExistence type="predicted"/>
<dbReference type="VEuPathDB" id="AmoebaDB:EHI7A_021340"/>
<feature type="region of interest" description="Disordered" evidence="2">
    <location>
        <begin position="132"/>
        <end position="162"/>
    </location>
</feature>
<evidence type="ECO:0000313" key="4">
    <source>
        <dbReference type="EMBL" id="GAT91836.1"/>
    </source>
</evidence>
<gene>
    <name evidence="4" type="ORF">CL6EHI_045370</name>
</gene>
<dbReference type="AlphaFoldDB" id="A0A5K1UUL7"/>
<dbReference type="EMBL" id="BDEQ01000001">
    <property type="protein sequence ID" value="GAT91836.1"/>
    <property type="molecule type" value="Genomic_DNA"/>
</dbReference>
<dbReference type="VEuPathDB" id="AmoebaDB:EHI5A_039810"/>
<evidence type="ECO:0000256" key="2">
    <source>
        <dbReference type="SAM" id="MobiDB-lite"/>
    </source>
</evidence>
<keyword evidence="1" id="KW-0862">Zinc</keyword>
<dbReference type="VEuPathDB" id="AmoebaDB:EHI8A_018490"/>
<evidence type="ECO:0000259" key="3">
    <source>
        <dbReference type="PROSITE" id="PS50089"/>
    </source>
</evidence>
<dbReference type="GO" id="GO:0008270">
    <property type="term" value="F:zinc ion binding"/>
    <property type="evidence" value="ECO:0007669"/>
    <property type="project" value="UniProtKB-KW"/>
</dbReference>
<name>A0A5K1UUL7_ENTHI</name>
<protein>
    <recommendedName>
        <fullName evidence="3">RING-type domain-containing protein</fullName>
    </recommendedName>
</protein>